<proteinExistence type="predicted"/>
<reference evidence="1 2" key="1">
    <citation type="journal article" date="2007" name="PLoS ONE">
        <title>Analysis of the neurotoxin complex genes in Clostridium botulinum A1-A4 and B1 strains: BoNT/A3, /Ba4 and /B1 clusters are located within plasmids.</title>
        <authorList>
            <person name="Smith T.J."/>
            <person name="Hill K.K."/>
            <person name="Foley B.T."/>
            <person name="Detter J.C."/>
            <person name="Munk A.C."/>
            <person name="Bruce D.C."/>
            <person name="Doggett N.A."/>
            <person name="Smith L.A."/>
            <person name="Marks J.D."/>
            <person name="Xie G."/>
            <person name="Brettin T.S."/>
        </authorList>
    </citation>
    <scope>NUCLEOTIDE SEQUENCE [LARGE SCALE GENOMIC DNA]</scope>
    <source>
        <strain evidence="2">Okra / Type B1</strain>
    </source>
</reference>
<dbReference type="EMBL" id="CP000939">
    <property type="protein sequence ID" value="ACA44792.1"/>
    <property type="molecule type" value="Genomic_DNA"/>
</dbReference>
<dbReference type="KEGG" id="cbb:CLD_0002"/>
<organism evidence="1 2">
    <name type="scientific">Clostridium botulinum (strain Okra / Type B1)</name>
    <dbReference type="NCBI Taxonomy" id="498213"/>
    <lineage>
        <taxon>Bacteria</taxon>
        <taxon>Bacillati</taxon>
        <taxon>Bacillota</taxon>
        <taxon>Clostridia</taxon>
        <taxon>Eubacteriales</taxon>
        <taxon>Clostridiaceae</taxon>
        <taxon>Clostridium</taxon>
    </lineage>
</organism>
<evidence type="ECO:0000313" key="1">
    <source>
        <dbReference type="EMBL" id="ACA44792.1"/>
    </source>
</evidence>
<gene>
    <name evidence="1" type="ordered locus">CLD_0002</name>
</gene>
<sequence>MDGKVFKVSEKEIGVNAPPFHPNYRTTIIPYFPDTLDIERIARDYEGEVYYVDGFIM</sequence>
<accession>B1IF81</accession>
<protein>
    <submittedName>
        <fullName evidence="1">Putative prophage head protein</fullName>
    </submittedName>
</protein>
<dbReference type="AlphaFoldDB" id="B1IF81"/>
<dbReference type="Proteomes" id="UP000008541">
    <property type="component" value="Chromosome"/>
</dbReference>
<dbReference type="HOGENOM" id="CLU_2988455_0_0_9"/>
<name>B1IF81_CLOBK</name>
<evidence type="ECO:0000313" key="2">
    <source>
        <dbReference type="Proteomes" id="UP000008541"/>
    </source>
</evidence>